<feature type="domain" description="Knr4/Smi1-like" evidence="1">
    <location>
        <begin position="20"/>
        <end position="149"/>
    </location>
</feature>
<dbReference type="Pfam" id="PF09346">
    <property type="entry name" value="SMI1_KNR4"/>
    <property type="match status" value="1"/>
</dbReference>
<protein>
    <recommendedName>
        <fullName evidence="1">Knr4/Smi1-like domain-containing protein</fullName>
    </recommendedName>
</protein>
<dbReference type="AlphaFoldDB" id="A0A2P7QW42"/>
<organism evidence="2 3">
    <name type="scientific">Allosphingosinicella deserti</name>
    <dbReference type="NCBI Taxonomy" id="2116704"/>
    <lineage>
        <taxon>Bacteria</taxon>
        <taxon>Pseudomonadati</taxon>
        <taxon>Pseudomonadota</taxon>
        <taxon>Alphaproteobacteria</taxon>
        <taxon>Sphingomonadales</taxon>
        <taxon>Sphingomonadaceae</taxon>
        <taxon>Allosphingosinicella</taxon>
    </lineage>
</organism>
<gene>
    <name evidence="2" type="ORF">C7I55_08110</name>
</gene>
<dbReference type="SUPFAM" id="SSF160631">
    <property type="entry name" value="SMI1/KNR4-like"/>
    <property type="match status" value="1"/>
</dbReference>
<comment type="caution">
    <text evidence="2">The sequence shown here is derived from an EMBL/GenBank/DDBJ whole genome shotgun (WGS) entry which is preliminary data.</text>
</comment>
<name>A0A2P7QW42_9SPHN</name>
<dbReference type="EMBL" id="PXYI01000002">
    <property type="protein sequence ID" value="PSJ42188.1"/>
    <property type="molecule type" value="Genomic_DNA"/>
</dbReference>
<dbReference type="Gene3D" id="3.40.1580.10">
    <property type="entry name" value="SMI1/KNR4-like"/>
    <property type="match status" value="1"/>
</dbReference>
<dbReference type="InterPro" id="IPR018958">
    <property type="entry name" value="Knr4/Smi1-like_dom"/>
</dbReference>
<sequence>MRNLAELNLNDRGKVVERAPPSPEVTSAFEREFKVSLPSEYLGLLMYSNGGHPELDSIAPMGRTDIAKRSVDHFFYLNEDREGPASLWAATKAWRSILSEKQIPIAADGGGNAFVLDMAATPPRVLACIHDEGFALVEMAPSFGEFIDHLEIDPDMI</sequence>
<evidence type="ECO:0000313" key="3">
    <source>
        <dbReference type="Proteomes" id="UP000241167"/>
    </source>
</evidence>
<dbReference type="RefSeq" id="WP_106512357.1">
    <property type="nucleotide sequence ID" value="NZ_PXYI01000002.1"/>
</dbReference>
<keyword evidence="3" id="KW-1185">Reference proteome</keyword>
<accession>A0A2P7QW42</accession>
<evidence type="ECO:0000313" key="2">
    <source>
        <dbReference type="EMBL" id="PSJ42188.1"/>
    </source>
</evidence>
<evidence type="ECO:0000259" key="1">
    <source>
        <dbReference type="SMART" id="SM00860"/>
    </source>
</evidence>
<reference evidence="2 3" key="1">
    <citation type="submission" date="2018-03" db="EMBL/GenBank/DDBJ databases">
        <title>The draft genome of Sphingosinicella sp. GL-C-18.</title>
        <authorList>
            <person name="Liu L."/>
            <person name="Li L."/>
            <person name="Liang L."/>
            <person name="Zhang X."/>
            <person name="Wang T."/>
        </authorList>
    </citation>
    <scope>NUCLEOTIDE SEQUENCE [LARGE SCALE GENOMIC DNA]</scope>
    <source>
        <strain evidence="2 3">GL-C-18</strain>
    </source>
</reference>
<dbReference type="InterPro" id="IPR037883">
    <property type="entry name" value="Knr4/Smi1-like_sf"/>
</dbReference>
<dbReference type="OrthoDB" id="9153086at2"/>
<proteinExistence type="predicted"/>
<dbReference type="SMART" id="SM00860">
    <property type="entry name" value="SMI1_KNR4"/>
    <property type="match status" value="1"/>
</dbReference>
<dbReference type="Proteomes" id="UP000241167">
    <property type="component" value="Unassembled WGS sequence"/>
</dbReference>